<evidence type="ECO:0000256" key="5">
    <source>
        <dbReference type="SAM" id="MobiDB-lite"/>
    </source>
</evidence>
<dbReference type="AlphaFoldDB" id="A0AA36E911"/>
<keyword evidence="2 4" id="KW-0863">Zinc-finger</keyword>
<dbReference type="Pfam" id="PF10551">
    <property type="entry name" value="MULE"/>
    <property type="match status" value="1"/>
</dbReference>
<dbReference type="InterPro" id="IPR058594">
    <property type="entry name" value="PB1-like_dom_pln"/>
</dbReference>
<evidence type="ECO:0000259" key="6">
    <source>
        <dbReference type="PROSITE" id="PS50966"/>
    </source>
</evidence>
<keyword evidence="3" id="KW-0862">Zinc</keyword>
<dbReference type="Pfam" id="PF04434">
    <property type="entry name" value="SWIM"/>
    <property type="match status" value="1"/>
</dbReference>
<keyword evidence="8" id="KW-1185">Reference proteome</keyword>
<dbReference type="InterPro" id="IPR018289">
    <property type="entry name" value="MULE_transposase_dom"/>
</dbReference>
<evidence type="ECO:0000256" key="3">
    <source>
        <dbReference type="ARBA" id="ARBA00022833"/>
    </source>
</evidence>
<feature type="compositionally biased region" description="Acidic residues" evidence="5">
    <location>
        <begin position="127"/>
        <end position="160"/>
    </location>
</feature>
<evidence type="ECO:0000256" key="1">
    <source>
        <dbReference type="ARBA" id="ARBA00022723"/>
    </source>
</evidence>
<dbReference type="InterPro" id="IPR004332">
    <property type="entry name" value="Transposase_MuDR"/>
</dbReference>
<accession>A0AA36E911</accession>
<feature type="domain" description="SWIM-type" evidence="6">
    <location>
        <begin position="696"/>
        <end position="737"/>
    </location>
</feature>
<sequence>MTSSKARKSSIEINFNGMFVTSPFAYEGGEIKALENLDFTSMEYSEFSDFLKKETDADCSGIYYVIPGKELHNGLRLIKSDSDFKIFVDYGHRSKRRIALYLEHFDEDLTEYLEGVEDVVNHKVDESENETDSMSEDDDDDDDDDVDDDDDDDDESEDTASIDHLSADEVELSELRKKKRARIIEPIIFGSGRNSLFDADVDELSKEDTMEIEHESFLNELSMSLQKQTHNNIKNDGVKYPRHNPRTYWKLMKPILGERYETPQQLKECITNYAVANGYQIWFERNDHMRLLARCSKRAHDDETKCPWRLWATWMGNEKSFQVKSLVDEHKCARHFKSASLVNYKWIANKFASKITQDPEIKLVDLQAAVLKKYKCQVSIRLCHKARAYALSEYEQGGKLHYAKLWEYAEEIKRSNPGSTVKMNVKVNPDDGKTYFQGFYVCFQGLKEGWKHGCRRVLGLGECCLKSVYKGVLLSAVGRDANNQIYPVAWAVVNVENKENWSWFLKLMKKDLNLDDGTGVTLISNDHMGVIEAVNDVMPQAEHRQCARHIYDDFTEKFTGGQFQRLFWEACKASFPQQFDKVMEEIRVENPEAYQYLMDKDPSTWSRVFFQTNVGCDAVENGISECFNSLIFDLRRKPIVTLLESIRVIVMDRMSKMRAESENWDDDICPTIRKKLEQTKELERFWRVIPCGGSLFEVKHGADVFMVDEIGKTCSCRTWQLSGVPCPHAIAAIFYINKLPEAYVSDWFRMKMLNEAYSHHVKPLNGIKMWPETKGVTPLAQKPAVNMCRKRGKLRKRKRDAMEV</sequence>
<dbReference type="Pfam" id="PF03108">
    <property type="entry name" value="DBD_Tnp_Mut"/>
    <property type="match status" value="1"/>
</dbReference>
<protein>
    <recommendedName>
        <fullName evidence="6">SWIM-type domain-containing protein</fullName>
    </recommendedName>
</protein>
<dbReference type="Proteomes" id="UP001177003">
    <property type="component" value="Chromosome 5"/>
</dbReference>
<evidence type="ECO:0000313" key="7">
    <source>
        <dbReference type="EMBL" id="CAI9286692.1"/>
    </source>
</evidence>
<dbReference type="PROSITE" id="PS50966">
    <property type="entry name" value="ZF_SWIM"/>
    <property type="match status" value="1"/>
</dbReference>
<gene>
    <name evidence="7" type="ORF">LSALG_LOCUS26099</name>
</gene>
<dbReference type="PANTHER" id="PTHR31973">
    <property type="entry name" value="POLYPROTEIN, PUTATIVE-RELATED"/>
    <property type="match status" value="1"/>
</dbReference>
<dbReference type="InterPro" id="IPR007527">
    <property type="entry name" value="Znf_SWIM"/>
</dbReference>
<dbReference type="InterPro" id="IPR006564">
    <property type="entry name" value="Znf_PMZ"/>
</dbReference>
<reference evidence="7" key="1">
    <citation type="submission" date="2023-04" db="EMBL/GenBank/DDBJ databases">
        <authorList>
            <person name="Vijverberg K."/>
            <person name="Xiong W."/>
            <person name="Schranz E."/>
        </authorList>
    </citation>
    <scope>NUCLEOTIDE SEQUENCE</scope>
</reference>
<dbReference type="SMART" id="SM00575">
    <property type="entry name" value="ZnF_PMZ"/>
    <property type="match status" value="1"/>
</dbReference>
<dbReference type="Pfam" id="PF26130">
    <property type="entry name" value="PB1-like"/>
    <property type="match status" value="1"/>
</dbReference>
<proteinExistence type="predicted"/>
<keyword evidence="1" id="KW-0479">Metal-binding</keyword>
<dbReference type="GO" id="GO:0008270">
    <property type="term" value="F:zinc ion binding"/>
    <property type="evidence" value="ECO:0007669"/>
    <property type="project" value="UniProtKB-KW"/>
</dbReference>
<feature type="region of interest" description="Disordered" evidence="5">
    <location>
        <begin position="120"/>
        <end position="166"/>
    </location>
</feature>
<evidence type="ECO:0000256" key="4">
    <source>
        <dbReference type="PROSITE-ProRule" id="PRU00325"/>
    </source>
</evidence>
<evidence type="ECO:0000313" key="8">
    <source>
        <dbReference type="Proteomes" id="UP001177003"/>
    </source>
</evidence>
<name>A0AA36E911_LACSI</name>
<evidence type="ECO:0000256" key="2">
    <source>
        <dbReference type="ARBA" id="ARBA00022771"/>
    </source>
</evidence>
<dbReference type="EMBL" id="OX465081">
    <property type="protein sequence ID" value="CAI9286692.1"/>
    <property type="molecule type" value="Genomic_DNA"/>
</dbReference>
<dbReference type="PANTHER" id="PTHR31973:SF189">
    <property type="entry name" value="TRANSPOSASE, MUDR, PLANT, MULE TRANSPOSASE DOMAIN PROTEIN-RELATED"/>
    <property type="match status" value="1"/>
</dbReference>
<organism evidence="7 8">
    <name type="scientific">Lactuca saligna</name>
    <name type="common">Willowleaf lettuce</name>
    <dbReference type="NCBI Taxonomy" id="75948"/>
    <lineage>
        <taxon>Eukaryota</taxon>
        <taxon>Viridiplantae</taxon>
        <taxon>Streptophyta</taxon>
        <taxon>Embryophyta</taxon>
        <taxon>Tracheophyta</taxon>
        <taxon>Spermatophyta</taxon>
        <taxon>Magnoliopsida</taxon>
        <taxon>eudicotyledons</taxon>
        <taxon>Gunneridae</taxon>
        <taxon>Pentapetalae</taxon>
        <taxon>asterids</taxon>
        <taxon>campanulids</taxon>
        <taxon>Asterales</taxon>
        <taxon>Asteraceae</taxon>
        <taxon>Cichorioideae</taxon>
        <taxon>Cichorieae</taxon>
        <taxon>Lactucinae</taxon>
        <taxon>Lactuca</taxon>
    </lineage>
</organism>